<feature type="domain" description="Aminoglycoside phosphotransferase" evidence="1">
    <location>
        <begin position="58"/>
        <end position="229"/>
    </location>
</feature>
<dbReference type="InterPro" id="IPR002575">
    <property type="entry name" value="Aminoglycoside_PTrfase"/>
</dbReference>
<dbReference type="PANTHER" id="PTHR21310">
    <property type="entry name" value="AMINOGLYCOSIDE PHOSPHOTRANSFERASE-RELATED-RELATED"/>
    <property type="match status" value="1"/>
</dbReference>
<sequence length="262" mass="30317">MTSIVPRMWRQSYKNINPCSTRSKRTHSERIFVDSSGRKGFRYNDSVIKFGRNVNGWEAKTLRFIKQSTSIPVPDVIAEGPHALEMNYIDGENLRDCWPQFSDGEKQRIAEQMGRILAQLRGLKGSYIGAINRGPAEDNRRSSYRGGPFDSENDWNQFLLGNMIRQTPALYRYALQQKFKTNHQVVFTHADLGLRNILVKNGHIVGLLDWESSGWYPEHWEYVKFCTASTSEPTYHKLGPVMFPTTYPDELVTDTFYSRFVF</sequence>
<organism evidence="2 3">
    <name type="scientific">Endocarpon pusillum</name>
    <dbReference type="NCBI Taxonomy" id="364733"/>
    <lineage>
        <taxon>Eukaryota</taxon>
        <taxon>Fungi</taxon>
        <taxon>Dikarya</taxon>
        <taxon>Ascomycota</taxon>
        <taxon>Pezizomycotina</taxon>
        <taxon>Eurotiomycetes</taxon>
        <taxon>Chaetothyriomycetidae</taxon>
        <taxon>Verrucariales</taxon>
        <taxon>Verrucariaceae</taxon>
        <taxon>Endocarpon</taxon>
    </lineage>
</organism>
<evidence type="ECO:0000313" key="3">
    <source>
        <dbReference type="Proteomes" id="UP000606974"/>
    </source>
</evidence>
<dbReference type="OrthoDB" id="2906425at2759"/>
<dbReference type="InterPro" id="IPR051678">
    <property type="entry name" value="AGP_Transferase"/>
</dbReference>
<evidence type="ECO:0000313" key="2">
    <source>
        <dbReference type="EMBL" id="KAF7513871.1"/>
    </source>
</evidence>
<dbReference type="AlphaFoldDB" id="A0A8H7AVE5"/>
<accession>A0A8H7AVE5</accession>
<comment type="caution">
    <text evidence="2">The sequence shown here is derived from an EMBL/GenBank/DDBJ whole genome shotgun (WGS) entry which is preliminary data.</text>
</comment>
<dbReference type="PANTHER" id="PTHR21310:SF58">
    <property type="entry name" value="AMINOGLYCOSIDE PHOSPHOTRANSFERASE DOMAIN-CONTAINING PROTEIN"/>
    <property type="match status" value="1"/>
</dbReference>
<dbReference type="InterPro" id="IPR011009">
    <property type="entry name" value="Kinase-like_dom_sf"/>
</dbReference>
<gene>
    <name evidence="2" type="ORF">GJ744_006485</name>
</gene>
<proteinExistence type="predicted"/>
<dbReference type="CDD" id="cd05120">
    <property type="entry name" value="APH_ChoK_like"/>
    <property type="match status" value="1"/>
</dbReference>
<name>A0A8H7AVE5_9EURO</name>
<dbReference type="SUPFAM" id="SSF56112">
    <property type="entry name" value="Protein kinase-like (PK-like)"/>
    <property type="match status" value="1"/>
</dbReference>
<dbReference type="EMBL" id="JAACFV010000003">
    <property type="protein sequence ID" value="KAF7513871.1"/>
    <property type="molecule type" value="Genomic_DNA"/>
</dbReference>
<protein>
    <recommendedName>
        <fullName evidence="1">Aminoglycoside phosphotransferase domain-containing protein</fullName>
    </recommendedName>
</protein>
<keyword evidence="3" id="KW-1185">Reference proteome</keyword>
<dbReference type="Proteomes" id="UP000606974">
    <property type="component" value="Unassembled WGS sequence"/>
</dbReference>
<dbReference type="Pfam" id="PF01636">
    <property type="entry name" value="APH"/>
    <property type="match status" value="1"/>
</dbReference>
<dbReference type="Gene3D" id="3.90.1200.10">
    <property type="match status" value="1"/>
</dbReference>
<evidence type="ECO:0000259" key="1">
    <source>
        <dbReference type="Pfam" id="PF01636"/>
    </source>
</evidence>
<reference evidence="2" key="1">
    <citation type="submission" date="2020-02" db="EMBL/GenBank/DDBJ databases">
        <authorList>
            <person name="Palmer J.M."/>
        </authorList>
    </citation>
    <scope>NUCLEOTIDE SEQUENCE</scope>
    <source>
        <strain evidence="2">EPUS1.4</strain>
        <tissue evidence="2">Thallus</tissue>
    </source>
</reference>